<gene>
    <name evidence="2" type="ORF">B7Y86_13915</name>
</gene>
<accession>A0A258HEH9</accession>
<dbReference type="EMBL" id="NCEQ01000014">
    <property type="protein sequence ID" value="OYX55415.1"/>
    <property type="molecule type" value="Genomic_DNA"/>
</dbReference>
<feature type="transmembrane region" description="Helical" evidence="1">
    <location>
        <begin position="131"/>
        <end position="158"/>
    </location>
</feature>
<reference evidence="2 3" key="1">
    <citation type="submission" date="2017-03" db="EMBL/GenBank/DDBJ databases">
        <title>Lifting the veil on microbial sulfur biogeochemistry in mining wastewaters.</title>
        <authorList>
            <person name="Kantor R.S."/>
            <person name="Colenbrander Nelson T."/>
            <person name="Marshall S."/>
            <person name="Bennett D."/>
            <person name="Apte S."/>
            <person name="Camacho D."/>
            <person name="Thomas B.C."/>
            <person name="Warren L.A."/>
            <person name="Banfield J.F."/>
        </authorList>
    </citation>
    <scope>NUCLEOTIDE SEQUENCE [LARGE SCALE GENOMIC DNA]</scope>
    <source>
        <strain evidence="2">32-68-21</strain>
    </source>
</reference>
<name>A0A258HEH9_9CAUL</name>
<keyword evidence="1" id="KW-0472">Membrane</keyword>
<proteinExistence type="predicted"/>
<protein>
    <submittedName>
        <fullName evidence="2">Uncharacterized protein</fullName>
    </submittedName>
</protein>
<feature type="transmembrane region" description="Helical" evidence="1">
    <location>
        <begin position="7"/>
        <end position="27"/>
    </location>
</feature>
<sequence length="162" mass="17488">MSFREKHLWISVVASVAVWGWYFWFLIRHVAAGRLVSDHFTGDVSLAFMGSLVVVVLVEVVLTIIATATTPKSERDTRDEREILASLKASHIALMALIGLVFCVSAGAYFAGLVDDTLVGGAAVFSITGEIMVLLANVLLACLVLAELVRAGVTLMLLRALR</sequence>
<evidence type="ECO:0000313" key="2">
    <source>
        <dbReference type="EMBL" id="OYX55415.1"/>
    </source>
</evidence>
<dbReference type="Proteomes" id="UP000216147">
    <property type="component" value="Unassembled WGS sequence"/>
</dbReference>
<feature type="transmembrane region" description="Helical" evidence="1">
    <location>
        <begin position="47"/>
        <end position="68"/>
    </location>
</feature>
<evidence type="ECO:0000313" key="3">
    <source>
        <dbReference type="Proteomes" id="UP000216147"/>
    </source>
</evidence>
<keyword evidence="1" id="KW-1133">Transmembrane helix</keyword>
<keyword evidence="1" id="KW-0812">Transmembrane</keyword>
<feature type="transmembrane region" description="Helical" evidence="1">
    <location>
        <begin position="89"/>
        <end position="111"/>
    </location>
</feature>
<evidence type="ECO:0000256" key="1">
    <source>
        <dbReference type="SAM" id="Phobius"/>
    </source>
</evidence>
<comment type="caution">
    <text evidence="2">The sequence shown here is derived from an EMBL/GenBank/DDBJ whole genome shotgun (WGS) entry which is preliminary data.</text>
</comment>
<dbReference type="AlphaFoldDB" id="A0A258HEH9"/>
<organism evidence="2 3">
    <name type="scientific">Brevundimonas subvibrioides</name>
    <dbReference type="NCBI Taxonomy" id="74313"/>
    <lineage>
        <taxon>Bacteria</taxon>
        <taxon>Pseudomonadati</taxon>
        <taxon>Pseudomonadota</taxon>
        <taxon>Alphaproteobacteria</taxon>
        <taxon>Caulobacterales</taxon>
        <taxon>Caulobacteraceae</taxon>
        <taxon>Brevundimonas</taxon>
    </lineage>
</organism>